<evidence type="ECO:0000256" key="1">
    <source>
        <dbReference type="SAM" id="Phobius"/>
    </source>
</evidence>
<accession>A0A1F4PNB0</accession>
<reference evidence="2 3" key="1">
    <citation type="journal article" date="2016" name="Nat. Commun.">
        <title>Thousands of microbial genomes shed light on interconnected biogeochemical processes in an aquifer system.</title>
        <authorList>
            <person name="Anantharaman K."/>
            <person name="Brown C.T."/>
            <person name="Hug L.A."/>
            <person name="Sharon I."/>
            <person name="Castelle C.J."/>
            <person name="Probst A.J."/>
            <person name="Thomas B.C."/>
            <person name="Singh A."/>
            <person name="Wilkins M.J."/>
            <person name="Karaoz U."/>
            <person name="Brodie E.L."/>
            <person name="Williams K.H."/>
            <person name="Hubbard S.S."/>
            <person name="Banfield J.F."/>
        </authorList>
    </citation>
    <scope>NUCLEOTIDE SEQUENCE [LARGE SCALE GENOMIC DNA]</scope>
</reference>
<keyword evidence="1" id="KW-0472">Membrane</keyword>
<organism evidence="2 3">
    <name type="scientific">candidate division Kazan bacterium RIFCSPLOWO2_01_FULL_48_13</name>
    <dbReference type="NCBI Taxonomy" id="1798539"/>
    <lineage>
        <taxon>Bacteria</taxon>
        <taxon>Bacteria division Kazan-3B-28</taxon>
    </lineage>
</organism>
<dbReference type="STRING" id="1798539.A2994_03775"/>
<protein>
    <recommendedName>
        <fullName evidence="4">Cell division protein FtsL</fullName>
    </recommendedName>
</protein>
<gene>
    <name evidence="2" type="ORF">A2994_03775</name>
</gene>
<evidence type="ECO:0008006" key="4">
    <source>
        <dbReference type="Google" id="ProtNLM"/>
    </source>
</evidence>
<feature type="transmembrane region" description="Helical" evidence="1">
    <location>
        <begin position="27"/>
        <end position="48"/>
    </location>
</feature>
<proteinExistence type="predicted"/>
<dbReference type="EMBL" id="METE01000010">
    <property type="protein sequence ID" value="OGB85125.1"/>
    <property type="molecule type" value="Genomic_DNA"/>
</dbReference>
<comment type="caution">
    <text evidence="2">The sequence shown here is derived from an EMBL/GenBank/DDBJ whole genome shotgun (WGS) entry which is preliminary data.</text>
</comment>
<dbReference type="AlphaFoldDB" id="A0A1F4PNB0"/>
<evidence type="ECO:0000313" key="2">
    <source>
        <dbReference type="EMBL" id="OGB85125.1"/>
    </source>
</evidence>
<evidence type="ECO:0000313" key="3">
    <source>
        <dbReference type="Proteomes" id="UP000179010"/>
    </source>
</evidence>
<sequence length="155" mass="17125">MGRWQSPKISLSPKSLLKLNRFKKMRWGIFSISSISVALFLVVGVLYVTSINIVSTKGAKLHTLEMEKQSVVAENERLALEAARLESLAVIEGGAKEKIEIGEDGKPTGRVLEPTIDKEMPPTPEETPEAVTYIPKMVQMSGMTYLEDTGYLASR</sequence>
<name>A0A1F4PNB0_UNCK3</name>
<dbReference type="Proteomes" id="UP000179010">
    <property type="component" value="Unassembled WGS sequence"/>
</dbReference>
<keyword evidence="1" id="KW-0812">Transmembrane</keyword>
<keyword evidence="1" id="KW-1133">Transmembrane helix</keyword>